<feature type="transmembrane region" description="Helical" evidence="7">
    <location>
        <begin position="12"/>
        <end position="34"/>
    </location>
</feature>
<accession>A0A369B8W2</accession>
<evidence type="ECO:0000256" key="1">
    <source>
        <dbReference type="ARBA" id="ARBA00004651"/>
    </source>
</evidence>
<feature type="transmembrane region" description="Helical" evidence="7">
    <location>
        <begin position="140"/>
        <end position="160"/>
    </location>
</feature>
<evidence type="ECO:0000256" key="6">
    <source>
        <dbReference type="ARBA" id="ARBA00023136"/>
    </source>
</evidence>
<protein>
    <submittedName>
        <fullName evidence="9">Sorbitol/mannitol transport system permease protein</fullName>
    </submittedName>
</protein>
<dbReference type="EMBL" id="QPJT01000012">
    <property type="protein sequence ID" value="RCX16104.1"/>
    <property type="molecule type" value="Genomic_DNA"/>
</dbReference>
<gene>
    <name evidence="9" type="ORF">DFR58_11286</name>
</gene>
<evidence type="ECO:0000256" key="4">
    <source>
        <dbReference type="ARBA" id="ARBA00022692"/>
    </source>
</evidence>
<feature type="transmembrane region" description="Helical" evidence="7">
    <location>
        <begin position="181"/>
        <end position="206"/>
    </location>
</feature>
<organism evidence="9 10">
    <name type="scientific">Anaerobacterium chartisolvens</name>
    <dbReference type="NCBI Taxonomy" id="1297424"/>
    <lineage>
        <taxon>Bacteria</taxon>
        <taxon>Bacillati</taxon>
        <taxon>Bacillota</taxon>
        <taxon>Clostridia</taxon>
        <taxon>Eubacteriales</taxon>
        <taxon>Oscillospiraceae</taxon>
        <taxon>Anaerobacterium</taxon>
    </lineage>
</organism>
<feature type="transmembrane region" description="Helical" evidence="7">
    <location>
        <begin position="106"/>
        <end position="128"/>
    </location>
</feature>
<proteinExistence type="inferred from homology"/>
<keyword evidence="5 7" id="KW-1133">Transmembrane helix</keyword>
<dbReference type="OrthoDB" id="42677at2"/>
<dbReference type="PROSITE" id="PS50928">
    <property type="entry name" value="ABC_TM1"/>
    <property type="match status" value="1"/>
</dbReference>
<dbReference type="InterPro" id="IPR000515">
    <property type="entry name" value="MetI-like"/>
</dbReference>
<dbReference type="GO" id="GO:0055085">
    <property type="term" value="P:transmembrane transport"/>
    <property type="evidence" value="ECO:0007669"/>
    <property type="project" value="InterPro"/>
</dbReference>
<evidence type="ECO:0000313" key="9">
    <source>
        <dbReference type="EMBL" id="RCX16104.1"/>
    </source>
</evidence>
<dbReference type="AlphaFoldDB" id="A0A369B8W2"/>
<feature type="transmembrane region" description="Helical" evidence="7">
    <location>
        <begin position="74"/>
        <end position="94"/>
    </location>
</feature>
<reference evidence="9 10" key="1">
    <citation type="submission" date="2018-07" db="EMBL/GenBank/DDBJ databases">
        <title>Genomic Encyclopedia of Type Strains, Phase IV (KMG-IV): sequencing the most valuable type-strain genomes for metagenomic binning, comparative biology and taxonomic classification.</title>
        <authorList>
            <person name="Goeker M."/>
        </authorList>
    </citation>
    <scope>NUCLEOTIDE SEQUENCE [LARGE SCALE GENOMIC DNA]</scope>
    <source>
        <strain evidence="9 10">DSM 27016</strain>
    </source>
</reference>
<dbReference type="PANTHER" id="PTHR32243:SF52">
    <property type="entry name" value="ABC TRANSPORTER PERMEASE PROTEIN"/>
    <property type="match status" value="1"/>
</dbReference>
<dbReference type="InterPro" id="IPR050901">
    <property type="entry name" value="BP-dep_ABC_trans_perm"/>
</dbReference>
<evidence type="ECO:0000256" key="3">
    <source>
        <dbReference type="ARBA" id="ARBA00022475"/>
    </source>
</evidence>
<evidence type="ECO:0000259" key="8">
    <source>
        <dbReference type="PROSITE" id="PS50928"/>
    </source>
</evidence>
<name>A0A369B8W2_9FIRM</name>
<keyword evidence="4 7" id="KW-0812">Transmembrane</keyword>
<dbReference type="InterPro" id="IPR035906">
    <property type="entry name" value="MetI-like_sf"/>
</dbReference>
<dbReference type="Gene3D" id="1.10.3720.10">
    <property type="entry name" value="MetI-like"/>
    <property type="match status" value="1"/>
</dbReference>
<evidence type="ECO:0000256" key="2">
    <source>
        <dbReference type="ARBA" id="ARBA00022448"/>
    </source>
</evidence>
<sequence>MDISLKKRMGKHIVNVSIWIIALLYSFPILYMAVTGFKPEEKVAPPQLFFTPTFENYRAVISNELTLHLFNSSVITVITVLIAVLLAVPAAYAIAYGKLKSAQSYYYWFITTTLLPAVAVVIPIYLALNFTKLIDSRTGLVLLYVGAGVPLMIWLVKTFFEDVPFELIEAADIDGCNRVMSFFKIILPLIKGGIFSTAMLVFITTWNEFFFAVNMTYNKAATLTVYLNRFLTQQGYFWAKMCAAGTIVVFIPIILGFFTQKALVKGLTVGAVKG</sequence>
<keyword evidence="10" id="KW-1185">Reference proteome</keyword>
<keyword evidence="2 7" id="KW-0813">Transport</keyword>
<dbReference type="SUPFAM" id="SSF161098">
    <property type="entry name" value="MetI-like"/>
    <property type="match status" value="1"/>
</dbReference>
<dbReference type="RefSeq" id="WP_114298029.1">
    <property type="nucleotide sequence ID" value="NZ_QPJT01000012.1"/>
</dbReference>
<dbReference type="Proteomes" id="UP000253034">
    <property type="component" value="Unassembled WGS sequence"/>
</dbReference>
<comment type="similarity">
    <text evidence="7">Belongs to the binding-protein-dependent transport system permease family.</text>
</comment>
<dbReference type="CDD" id="cd06261">
    <property type="entry name" value="TM_PBP2"/>
    <property type="match status" value="1"/>
</dbReference>
<evidence type="ECO:0000256" key="5">
    <source>
        <dbReference type="ARBA" id="ARBA00022989"/>
    </source>
</evidence>
<feature type="transmembrane region" description="Helical" evidence="7">
    <location>
        <begin position="237"/>
        <end position="258"/>
    </location>
</feature>
<comment type="subcellular location">
    <subcellularLocation>
        <location evidence="1 7">Cell membrane</location>
        <topology evidence="1 7">Multi-pass membrane protein</topology>
    </subcellularLocation>
</comment>
<dbReference type="Pfam" id="PF00528">
    <property type="entry name" value="BPD_transp_1"/>
    <property type="match status" value="1"/>
</dbReference>
<comment type="caution">
    <text evidence="9">The sequence shown here is derived from an EMBL/GenBank/DDBJ whole genome shotgun (WGS) entry which is preliminary data.</text>
</comment>
<feature type="domain" description="ABC transmembrane type-1" evidence="8">
    <location>
        <begin position="69"/>
        <end position="259"/>
    </location>
</feature>
<dbReference type="GO" id="GO:0005886">
    <property type="term" value="C:plasma membrane"/>
    <property type="evidence" value="ECO:0007669"/>
    <property type="project" value="UniProtKB-SubCell"/>
</dbReference>
<keyword evidence="6 7" id="KW-0472">Membrane</keyword>
<evidence type="ECO:0000313" key="10">
    <source>
        <dbReference type="Proteomes" id="UP000253034"/>
    </source>
</evidence>
<dbReference type="PANTHER" id="PTHR32243">
    <property type="entry name" value="MALTOSE TRANSPORT SYSTEM PERMEASE-RELATED"/>
    <property type="match status" value="1"/>
</dbReference>
<keyword evidence="3" id="KW-1003">Cell membrane</keyword>
<evidence type="ECO:0000256" key="7">
    <source>
        <dbReference type="RuleBase" id="RU363032"/>
    </source>
</evidence>